<evidence type="ECO:0000313" key="2">
    <source>
        <dbReference type="WBParaSite" id="maker-uti_cns_0013905-snap-gene-0.1-mRNA-1"/>
    </source>
</evidence>
<name>A0A1I8ILS2_9PLAT</name>
<sequence length="29" mass="3274">MFCNINNQEECSGTVYNHAGCSYVCRSGW</sequence>
<dbReference type="WBParaSite" id="maker-uti_cns_0013905-snap-gene-0.1-mRNA-1">
    <property type="protein sequence ID" value="maker-uti_cns_0013905-snap-gene-0.1-mRNA-1"/>
    <property type="gene ID" value="maker-uti_cns_0013905-snap-gene-0.1"/>
</dbReference>
<dbReference type="Proteomes" id="UP000095280">
    <property type="component" value="Unplaced"/>
</dbReference>
<proteinExistence type="predicted"/>
<organism evidence="1 2">
    <name type="scientific">Macrostomum lignano</name>
    <dbReference type="NCBI Taxonomy" id="282301"/>
    <lineage>
        <taxon>Eukaryota</taxon>
        <taxon>Metazoa</taxon>
        <taxon>Spiralia</taxon>
        <taxon>Lophotrochozoa</taxon>
        <taxon>Platyhelminthes</taxon>
        <taxon>Rhabditophora</taxon>
        <taxon>Macrostomorpha</taxon>
        <taxon>Macrostomida</taxon>
        <taxon>Macrostomidae</taxon>
        <taxon>Macrostomum</taxon>
    </lineage>
</organism>
<accession>A0A1I8ILS2</accession>
<reference evidence="2" key="1">
    <citation type="submission" date="2016-11" db="UniProtKB">
        <authorList>
            <consortium name="WormBaseParasite"/>
        </authorList>
    </citation>
    <scope>IDENTIFICATION</scope>
</reference>
<dbReference type="AlphaFoldDB" id="A0A1I8ILS2"/>
<evidence type="ECO:0000313" key="1">
    <source>
        <dbReference type="Proteomes" id="UP000095280"/>
    </source>
</evidence>
<protein>
    <submittedName>
        <fullName evidence="2">Sushi domain-containing protein</fullName>
    </submittedName>
</protein>
<keyword evidence="1" id="KW-1185">Reference proteome</keyword>